<evidence type="ECO:0000313" key="2">
    <source>
        <dbReference type="EMBL" id="MFH4980944.1"/>
    </source>
</evidence>
<evidence type="ECO:0000313" key="3">
    <source>
        <dbReference type="Proteomes" id="UP001608902"/>
    </source>
</evidence>
<comment type="caution">
    <text evidence="2">The sequence shown here is derived from an EMBL/GenBank/DDBJ whole genome shotgun (WGS) entry which is preliminary data.</text>
</comment>
<protein>
    <submittedName>
        <fullName evidence="2">Uncharacterized protein</fullName>
    </submittedName>
</protein>
<dbReference type="AlphaFoldDB" id="A0ABD6EUI7"/>
<dbReference type="EMBL" id="JBGFUD010006350">
    <property type="protein sequence ID" value="MFH4980944.1"/>
    <property type="molecule type" value="Genomic_DNA"/>
</dbReference>
<keyword evidence="1" id="KW-0732">Signal</keyword>
<organism evidence="2 3">
    <name type="scientific">Gnathostoma spinigerum</name>
    <dbReference type="NCBI Taxonomy" id="75299"/>
    <lineage>
        <taxon>Eukaryota</taxon>
        <taxon>Metazoa</taxon>
        <taxon>Ecdysozoa</taxon>
        <taxon>Nematoda</taxon>
        <taxon>Chromadorea</taxon>
        <taxon>Rhabditida</taxon>
        <taxon>Spirurina</taxon>
        <taxon>Gnathostomatomorpha</taxon>
        <taxon>Gnathostomatoidea</taxon>
        <taxon>Gnathostomatidae</taxon>
        <taxon>Gnathostoma</taxon>
    </lineage>
</organism>
<sequence length="72" mass="8490">MFIKPRTSLVILMVCFIVIDNTVAIPSKLISVHRNRRNSHSRGIDDSAEERFRFRFRFNGHSNVEHMVQQPH</sequence>
<gene>
    <name evidence="2" type="ORF">AB6A40_007653</name>
</gene>
<feature type="signal peptide" evidence="1">
    <location>
        <begin position="1"/>
        <end position="24"/>
    </location>
</feature>
<name>A0ABD6EUI7_9BILA</name>
<accession>A0ABD6EUI7</accession>
<evidence type="ECO:0000256" key="1">
    <source>
        <dbReference type="SAM" id="SignalP"/>
    </source>
</evidence>
<proteinExistence type="predicted"/>
<dbReference type="Proteomes" id="UP001608902">
    <property type="component" value="Unassembled WGS sequence"/>
</dbReference>
<keyword evidence="3" id="KW-1185">Reference proteome</keyword>
<reference evidence="2 3" key="1">
    <citation type="submission" date="2024-08" db="EMBL/GenBank/DDBJ databases">
        <title>Gnathostoma spinigerum genome.</title>
        <authorList>
            <person name="Gonzalez-Bertolin B."/>
            <person name="Monzon S."/>
            <person name="Zaballos A."/>
            <person name="Jimenez P."/>
            <person name="Dekumyoy P."/>
            <person name="Varona S."/>
            <person name="Cuesta I."/>
            <person name="Sumanam S."/>
            <person name="Adisakwattana P."/>
            <person name="Gasser R.B."/>
            <person name="Hernandez-Gonzalez A."/>
            <person name="Young N.D."/>
            <person name="Perteguer M.J."/>
        </authorList>
    </citation>
    <scope>NUCLEOTIDE SEQUENCE [LARGE SCALE GENOMIC DNA]</scope>
    <source>
        <strain evidence="2">AL3</strain>
        <tissue evidence="2">Liver</tissue>
    </source>
</reference>
<feature type="chain" id="PRO_5044794222" evidence="1">
    <location>
        <begin position="25"/>
        <end position="72"/>
    </location>
</feature>